<accession>A0A4R1BWD3</accession>
<keyword evidence="3 6" id="KW-0808">Transferase</keyword>
<feature type="domain" description="SAM-dependent MTase RsmB/NOP-type" evidence="8">
    <location>
        <begin position="187"/>
        <end position="462"/>
    </location>
</feature>
<dbReference type="PANTHER" id="PTHR22807:SF53">
    <property type="entry name" value="RIBOSOMAL RNA SMALL SUBUNIT METHYLTRANSFERASE B-RELATED"/>
    <property type="match status" value="1"/>
</dbReference>
<dbReference type="Pfam" id="PF01029">
    <property type="entry name" value="NusB"/>
    <property type="match status" value="1"/>
</dbReference>
<dbReference type="PROSITE" id="PS01153">
    <property type="entry name" value="NOL1_NOP2_SUN"/>
    <property type="match status" value="1"/>
</dbReference>
<dbReference type="InterPro" id="IPR029063">
    <property type="entry name" value="SAM-dependent_MTases_sf"/>
</dbReference>
<keyword evidence="2 6" id="KW-0489">Methyltransferase</keyword>
<evidence type="ECO:0000256" key="6">
    <source>
        <dbReference type="PROSITE-ProRule" id="PRU01023"/>
    </source>
</evidence>
<dbReference type="InterPro" id="IPR018314">
    <property type="entry name" value="RsmB/NOL1/NOP2-like_CS"/>
</dbReference>
<dbReference type="PROSITE" id="PS51686">
    <property type="entry name" value="SAM_MT_RSMB_NOP"/>
    <property type="match status" value="1"/>
</dbReference>
<dbReference type="Pfam" id="PF01189">
    <property type="entry name" value="Methyltr_RsmB-F"/>
    <property type="match status" value="1"/>
</dbReference>
<keyword evidence="4 6" id="KW-0949">S-adenosyl-L-methionine</keyword>
<dbReference type="InterPro" id="IPR049560">
    <property type="entry name" value="MeTrfase_RsmB-F_NOP2_cat"/>
</dbReference>
<keyword evidence="10" id="KW-1185">Reference proteome</keyword>
<evidence type="ECO:0000256" key="4">
    <source>
        <dbReference type="ARBA" id="ARBA00022691"/>
    </source>
</evidence>
<dbReference type="PRINTS" id="PR02008">
    <property type="entry name" value="RCMTFAMILY"/>
</dbReference>
<feature type="binding site" evidence="6">
    <location>
        <begin position="291"/>
        <end position="297"/>
    </location>
    <ligand>
        <name>S-adenosyl-L-methionine</name>
        <dbReference type="ChEBI" id="CHEBI:59789"/>
    </ligand>
</feature>
<dbReference type="GO" id="GO:0008173">
    <property type="term" value="F:RNA methyltransferase activity"/>
    <property type="evidence" value="ECO:0007669"/>
    <property type="project" value="InterPro"/>
</dbReference>
<dbReference type="InterPro" id="IPR001678">
    <property type="entry name" value="MeTrfase_RsmB-F_NOP2_dom"/>
</dbReference>
<protein>
    <submittedName>
        <fullName evidence="9">rRNA cytosine-C5-methyltransferase</fullName>
    </submittedName>
</protein>
<gene>
    <name evidence="9" type="ORF">EPD65_13350</name>
</gene>
<feature type="binding site" evidence="6">
    <location>
        <position position="316"/>
    </location>
    <ligand>
        <name>S-adenosyl-L-methionine</name>
        <dbReference type="ChEBI" id="CHEBI:59789"/>
    </ligand>
</feature>
<dbReference type="EMBL" id="SJZJ01000024">
    <property type="protein sequence ID" value="TCJ22319.1"/>
    <property type="molecule type" value="Genomic_DNA"/>
</dbReference>
<dbReference type="OrthoDB" id="9810297at2"/>
<feature type="binding site" evidence="6">
    <location>
        <position position="360"/>
    </location>
    <ligand>
        <name>S-adenosyl-L-methionine</name>
        <dbReference type="ChEBI" id="CHEBI:59789"/>
    </ligand>
</feature>
<proteinExistence type="inferred from homology"/>
<dbReference type="GO" id="GO:0003723">
    <property type="term" value="F:RNA binding"/>
    <property type="evidence" value="ECO:0007669"/>
    <property type="project" value="UniProtKB-UniRule"/>
</dbReference>
<comment type="similarity">
    <text evidence="1 6">Belongs to the class I-like SAM-binding methyltransferase superfamily. RsmB/NOP family.</text>
</comment>
<evidence type="ECO:0000256" key="3">
    <source>
        <dbReference type="ARBA" id="ARBA00022679"/>
    </source>
</evidence>
<feature type="binding site" evidence="6">
    <location>
        <position position="343"/>
    </location>
    <ligand>
        <name>S-adenosyl-L-methionine</name>
        <dbReference type="ChEBI" id="CHEBI:59789"/>
    </ligand>
</feature>
<dbReference type="Proteomes" id="UP000295453">
    <property type="component" value="Unassembled WGS sequence"/>
</dbReference>
<dbReference type="SUPFAM" id="SSF53335">
    <property type="entry name" value="S-adenosyl-L-methionine-dependent methyltransferases"/>
    <property type="match status" value="1"/>
</dbReference>
<dbReference type="PANTHER" id="PTHR22807">
    <property type="entry name" value="NOP2 YEAST -RELATED NOL1/NOP2/FMU SUN DOMAIN-CONTAINING"/>
    <property type="match status" value="1"/>
</dbReference>
<evidence type="ECO:0000259" key="8">
    <source>
        <dbReference type="PROSITE" id="PS51686"/>
    </source>
</evidence>
<reference evidence="9 10" key="1">
    <citation type="submission" date="2019-03" db="EMBL/GenBank/DDBJ databases">
        <authorList>
            <person name="Kim M.K.M."/>
        </authorList>
    </citation>
    <scope>NUCLEOTIDE SEQUENCE [LARGE SCALE GENOMIC DNA]</scope>
    <source>
        <strain evidence="9 10">18JY15-6</strain>
    </source>
</reference>
<dbReference type="InterPro" id="IPR006027">
    <property type="entry name" value="NusB_RsmB_TIM44"/>
</dbReference>
<dbReference type="CDD" id="cd02440">
    <property type="entry name" value="AdoMet_MTases"/>
    <property type="match status" value="1"/>
</dbReference>
<dbReference type="Gene3D" id="3.40.50.150">
    <property type="entry name" value="Vaccinia Virus protein VP39"/>
    <property type="match status" value="1"/>
</dbReference>
<dbReference type="GO" id="GO:0001510">
    <property type="term" value="P:RNA methylation"/>
    <property type="evidence" value="ECO:0007669"/>
    <property type="project" value="InterPro"/>
</dbReference>
<dbReference type="InterPro" id="IPR035926">
    <property type="entry name" value="NusB-like_sf"/>
</dbReference>
<evidence type="ECO:0000256" key="5">
    <source>
        <dbReference type="ARBA" id="ARBA00022884"/>
    </source>
</evidence>
<evidence type="ECO:0000256" key="7">
    <source>
        <dbReference type="SAM" id="MobiDB-lite"/>
    </source>
</evidence>
<dbReference type="GO" id="GO:0006355">
    <property type="term" value="P:regulation of DNA-templated transcription"/>
    <property type="evidence" value="ECO:0007669"/>
    <property type="project" value="InterPro"/>
</dbReference>
<name>A0A4R1BWD3_9ACTN</name>
<evidence type="ECO:0000313" key="10">
    <source>
        <dbReference type="Proteomes" id="UP000295453"/>
    </source>
</evidence>
<dbReference type="InterPro" id="IPR023267">
    <property type="entry name" value="RCMT"/>
</dbReference>
<keyword evidence="5 6" id="KW-0694">RNA-binding</keyword>
<dbReference type="RefSeq" id="WP_131584945.1">
    <property type="nucleotide sequence ID" value="NZ_SJZJ01000024.1"/>
</dbReference>
<dbReference type="Gene3D" id="1.10.940.10">
    <property type="entry name" value="NusB-like"/>
    <property type="match status" value="1"/>
</dbReference>
<evidence type="ECO:0000256" key="1">
    <source>
        <dbReference type="ARBA" id="ARBA00007494"/>
    </source>
</evidence>
<sequence length="462" mass="48894">MADPRSRGRRPSGPTSGGHPPKPRPAADPARLAAYDVMTAVRVDGAYTNLLLPQVLRKYDLSGRDAGFVTELVSGTIRRQGTYDVIIGACADRPQMKIEAKVLDALRLGVHQLLAMRVPPHAAISTTVTLVRSTVGQGPAGFTNAVLRRVSEKPLEEWIRLLAPTKVHEFAAFAHSHPLWVVDALAEALAATKPVDMRAELDALLAADNAAPKVMLVARPGLASIDELVTAGGEPTGRSPYAVELAGGDPSGITAVAEGRAGVQDEGSQRVALALAAAAVEGRDERWLDLCSGPGGKTALLAALAAEQGAVVVANERQHHRARLVVEGTRAATAGLAGVITGDGTRPAWAPGSFDRILVDAPCSGLGALRRRPEARWRKTPAEIDALVPLQRQLLGTALDSVRLGGVVVYATCSPVLAETRHVVEAVLAERDDVVLEQTEQLWPHRDGCDAMYFAVLRRSTS</sequence>
<evidence type="ECO:0000256" key="2">
    <source>
        <dbReference type="ARBA" id="ARBA00022603"/>
    </source>
</evidence>
<evidence type="ECO:0000313" key="9">
    <source>
        <dbReference type="EMBL" id="TCJ22319.1"/>
    </source>
</evidence>
<dbReference type="AlphaFoldDB" id="A0A4R1BWD3"/>
<organism evidence="9 10">
    <name type="scientific">Nocardioides jejuensis</name>
    <dbReference type="NCBI Taxonomy" id="2502782"/>
    <lineage>
        <taxon>Bacteria</taxon>
        <taxon>Bacillati</taxon>
        <taxon>Actinomycetota</taxon>
        <taxon>Actinomycetes</taxon>
        <taxon>Propionibacteriales</taxon>
        <taxon>Nocardioidaceae</taxon>
        <taxon>Nocardioides</taxon>
    </lineage>
</organism>
<feature type="region of interest" description="Disordered" evidence="7">
    <location>
        <begin position="1"/>
        <end position="28"/>
    </location>
</feature>
<dbReference type="SUPFAM" id="SSF48013">
    <property type="entry name" value="NusB-like"/>
    <property type="match status" value="1"/>
</dbReference>
<feature type="active site" description="Nucleophile" evidence="6">
    <location>
        <position position="413"/>
    </location>
</feature>
<comment type="caution">
    <text evidence="9">The sequence shown here is derived from an EMBL/GenBank/DDBJ whole genome shotgun (WGS) entry which is preliminary data.</text>
</comment>